<dbReference type="Proteomes" id="UP000316292">
    <property type="component" value="Unassembled WGS sequence"/>
</dbReference>
<dbReference type="SUPFAM" id="SSF56112">
    <property type="entry name" value="Protein kinase-like (PK-like)"/>
    <property type="match status" value="1"/>
</dbReference>
<dbReference type="InterPro" id="IPR011009">
    <property type="entry name" value="Kinase-like_dom_sf"/>
</dbReference>
<reference evidence="2 3" key="1">
    <citation type="journal article" date="2019" name="Nat. Microbiol.">
        <title>Mediterranean grassland soil C-N compound turnover is dependent on rainfall and depth, and is mediated by genomically divergent microorganisms.</title>
        <authorList>
            <person name="Diamond S."/>
            <person name="Andeer P.F."/>
            <person name="Li Z."/>
            <person name="Crits-Christoph A."/>
            <person name="Burstein D."/>
            <person name="Anantharaman K."/>
            <person name="Lane K.R."/>
            <person name="Thomas B.C."/>
            <person name="Pan C."/>
            <person name="Northen T.R."/>
            <person name="Banfield J.F."/>
        </authorList>
    </citation>
    <scope>NUCLEOTIDE SEQUENCE [LARGE SCALE GENOMIC DNA]</scope>
    <source>
        <strain evidence="2">WS_1</strain>
    </source>
</reference>
<sequence length="256" mass="28943">ASTLRRLWPADREGRRSLVIPRLISYVPRHRLLLMSYEPGGSIVSAIARGPERALRVIGRAFAALHAAPVICDAVLSADAALSDLRQRIPELCTKVPAEAAFLEDLLATLKRRKPWGPIRSAFLHGDLGPIHMVWRAGHVVVLDFEKSGRGDAALDLGYFLAQLRRFSLRKPGRLPDFPGLRGATLDAYRRWAAPDPALSERVRWYESVTLLRKIHYLACNWTRHPDHETIRRHWAEALRLLEHLPRVLELHAGQA</sequence>
<dbReference type="Pfam" id="PF01636">
    <property type="entry name" value="APH"/>
    <property type="match status" value="1"/>
</dbReference>
<comment type="caution">
    <text evidence="2">The sequence shown here is derived from an EMBL/GenBank/DDBJ whole genome shotgun (WGS) entry which is preliminary data.</text>
</comment>
<feature type="domain" description="Aminoglycoside phosphotransferase" evidence="1">
    <location>
        <begin position="19"/>
        <end position="190"/>
    </location>
</feature>
<accession>A0A538S647</accession>
<evidence type="ECO:0000313" key="3">
    <source>
        <dbReference type="Proteomes" id="UP000316292"/>
    </source>
</evidence>
<dbReference type="InterPro" id="IPR002575">
    <property type="entry name" value="Aminoglycoside_PTrfase"/>
</dbReference>
<organism evidence="2 3">
    <name type="scientific">Eiseniibacteriota bacterium</name>
    <dbReference type="NCBI Taxonomy" id="2212470"/>
    <lineage>
        <taxon>Bacteria</taxon>
        <taxon>Candidatus Eiseniibacteriota</taxon>
    </lineage>
</organism>
<gene>
    <name evidence="2" type="ORF">E6K71_11510</name>
</gene>
<proteinExistence type="predicted"/>
<feature type="non-terminal residue" evidence="2">
    <location>
        <position position="1"/>
    </location>
</feature>
<dbReference type="AlphaFoldDB" id="A0A538S647"/>
<protein>
    <recommendedName>
        <fullName evidence="1">Aminoglycoside phosphotransferase domain-containing protein</fullName>
    </recommendedName>
</protein>
<evidence type="ECO:0000259" key="1">
    <source>
        <dbReference type="Pfam" id="PF01636"/>
    </source>
</evidence>
<evidence type="ECO:0000313" key="2">
    <source>
        <dbReference type="EMBL" id="TMQ46857.1"/>
    </source>
</evidence>
<dbReference type="EMBL" id="VBOR01000143">
    <property type="protein sequence ID" value="TMQ46857.1"/>
    <property type="molecule type" value="Genomic_DNA"/>
</dbReference>
<dbReference type="Gene3D" id="3.90.1200.10">
    <property type="match status" value="1"/>
</dbReference>
<name>A0A538S647_UNCEI</name>